<dbReference type="RefSeq" id="WP_015442318.1">
    <property type="nucleotide sequence ID" value="NC_020520.1"/>
</dbReference>
<evidence type="ECO:0000313" key="2">
    <source>
        <dbReference type="Proteomes" id="UP000011863"/>
    </source>
</evidence>
<keyword evidence="2" id="KW-1185">Reference proteome</keyword>
<name>A0A6C7E9D6_ILUCY</name>
<organism evidence="1 2">
    <name type="scientific">Ilumatobacter coccineus (strain NBRC 103263 / KCTC 29153 / YM16-304)</name>
    <dbReference type="NCBI Taxonomy" id="1313172"/>
    <lineage>
        <taxon>Bacteria</taxon>
        <taxon>Bacillati</taxon>
        <taxon>Actinomycetota</taxon>
        <taxon>Acidimicrobiia</taxon>
        <taxon>Acidimicrobiales</taxon>
        <taxon>Ilumatobacteraceae</taxon>
        <taxon>Ilumatobacter</taxon>
    </lineage>
</organism>
<evidence type="ECO:0000313" key="1">
    <source>
        <dbReference type="EMBL" id="BAN03071.1"/>
    </source>
</evidence>
<accession>A0A6C7E9D6</accession>
<proteinExistence type="predicted"/>
<dbReference type="EMBL" id="AP012057">
    <property type="protein sequence ID" value="BAN03071.1"/>
    <property type="molecule type" value="Genomic_DNA"/>
</dbReference>
<gene>
    <name evidence="1" type="ORF">YM304_27570</name>
</gene>
<protein>
    <submittedName>
        <fullName evidence="1">Uncharacterized protein</fullName>
    </submittedName>
</protein>
<sequence>MSVTASFQPERISAAPGDTVALTLTLQNESDAECMVKLGAAGGLAAQTVLQTETIYLDPNEHFEVPVIVDANANLPAGMHSCVIEIDHDGDSSNAAATVEILEAASFAARLEPPQSKSASAGRHKVAIENNGNVPLMVEIEVSAPDELTAELAAPAINVDPGKTAKVELRLAPRARFWSGAVHEHAFTVDVNGSNGEHADLEGLYQQGPRVRPWFGPAAAGMVGALVVSALAWQFVLKPQVESIAREEAAELDEIQSADLQTQVDEIEAAAAEAAELPLGEPVDLRLDVTAGAASSQTTAFVFDENGSGRVLSITDIILQNPSGAVGTVELLRDDQVLQGSNMANFRDLDFHLVAPYRVDSRSEISLRVECETPGPGTESCEVAATILGFVDDDS</sequence>
<reference evidence="1 2" key="1">
    <citation type="journal article" date="2013" name="Int. J. Syst. Evol. Microbiol.">
        <title>Ilumatobacter nonamiense sp. nov. and Ilumatobacter coccineum sp. nov., isolated from seashore sand.</title>
        <authorList>
            <person name="Matsumoto A."/>
            <person name="Kasai H."/>
            <person name="Matsuo Y."/>
            <person name="Shizuri Y."/>
            <person name="Ichikawa N."/>
            <person name="Fujita N."/>
            <person name="Omura S."/>
            <person name="Takahashi Y."/>
        </authorList>
    </citation>
    <scope>NUCLEOTIDE SEQUENCE [LARGE SCALE GENOMIC DNA]</scope>
    <source>
        <strain evidence="2">NBRC 103263 / KCTC 29153 / YM16-304</strain>
    </source>
</reference>
<dbReference type="KEGG" id="aym:YM304_27570"/>
<dbReference type="Proteomes" id="UP000011863">
    <property type="component" value="Chromosome"/>
</dbReference>
<dbReference type="AlphaFoldDB" id="A0A6C7E9D6"/>
<dbReference type="OrthoDB" id="3444343at2"/>